<dbReference type="EMBL" id="VTES01000003">
    <property type="protein sequence ID" value="TYS64320.1"/>
    <property type="molecule type" value="Genomic_DNA"/>
</dbReference>
<evidence type="ECO:0000313" key="3">
    <source>
        <dbReference type="Proteomes" id="UP000323732"/>
    </source>
</evidence>
<proteinExistence type="predicted"/>
<comment type="caution">
    <text evidence="2">The sequence shown here is derived from an EMBL/GenBank/DDBJ whole genome shotgun (WGS) entry which is preliminary data.</text>
</comment>
<gene>
    <name evidence="2" type="ORF">FZD47_12695</name>
</gene>
<dbReference type="CDD" id="cd04301">
    <property type="entry name" value="NAT_SF"/>
    <property type="match status" value="1"/>
</dbReference>
<dbReference type="PROSITE" id="PS51186">
    <property type="entry name" value="GNAT"/>
    <property type="match status" value="1"/>
</dbReference>
<feature type="domain" description="N-acetyltransferase" evidence="1">
    <location>
        <begin position="17"/>
        <end position="160"/>
    </location>
</feature>
<dbReference type="AlphaFoldDB" id="A0A5D4SM39"/>
<organism evidence="2 3">
    <name type="scientific">Bacillus infantis</name>
    <dbReference type="NCBI Taxonomy" id="324767"/>
    <lineage>
        <taxon>Bacteria</taxon>
        <taxon>Bacillati</taxon>
        <taxon>Bacillota</taxon>
        <taxon>Bacilli</taxon>
        <taxon>Bacillales</taxon>
        <taxon>Bacillaceae</taxon>
        <taxon>Bacillus</taxon>
    </lineage>
</organism>
<accession>A0A5D4SM39</accession>
<protein>
    <submittedName>
        <fullName evidence="2">GNAT family N-acetyltransferase</fullName>
    </submittedName>
</protein>
<reference evidence="2 3" key="1">
    <citation type="submission" date="2019-08" db="EMBL/GenBank/DDBJ databases">
        <title>Bacillus genomes from the desert of Cuatro Cienegas, Coahuila.</title>
        <authorList>
            <person name="Olmedo-Alvarez G."/>
        </authorList>
    </citation>
    <scope>NUCLEOTIDE SEQUENCE [LARGE SCALE GENOMIC DNA]</scope>
    <source>
        <strain evidence="2 3">CH37_1T</strain>
    </source>
</reference>
<dbReference type="GO" id="GO:0016747">
    <property type="term" value="F:acyltransferase activity, transferring groups other than amino-acyl groups"/>
    <property type="evidence" value="ECO:0007669"/>
    <property type="project" value="InterPro"/>
</dbReference>
<dbReference type="Pfam" id="PF00583">
    <property type="entry name" value="Acetyltransf_1"/>
    <property type="match status" value="1"/>
</dbReference>
<dbReference type="InterPro" id="IPR000182">
    <property type="entry name" value="GNAT_dom"/>
</dbReference>
<evidence type="ECO:0000259" key="1">
    <source>
        <dbReference type="PROSITE" id="PS51186"/>
    </source>
</evidence>
<name>A0A5D4SM39_9BACI</name>
<dbReference type="Gene3D" id="3.40.630.30">
    <property type="match status" value="1"/>
</dbReference>
<dbReference type="SUPFAM" id="SSF55729">
    <property type="entry name" value="Acyl-CoA N-acyltransferases (Nat)"/>
    <property type="match status" value="1"/>
</dbReference>
<dbReference type="InterPro" id="IPR016181">
    <property type="entry name" value="Acyl_CoA_acyltransferase"/>
</dbReference>
<dbReference type="Proteomes" id="UP000323732">
    <property type="component" value="Unassembled WGS sequence"/>
</dbReference>
<sequence length="160" mass="19035">MEYEIIKAGAEHEEALQNLLQFYIYDFSEFIDAYVEENGRFSEYPLSGYWTEEGHFPYIIKLDERYAGFVLVTEDSQSLSINEFFILKKYRREGLGKQVAKDIFGLHKGRWEIFQIEKNKPAQGFWRCVIDEYTNGEFTEREDEHKRVIQEFVSGTKQNT</sequence>
<dbReference type="RefSeq" id="WP_148950022.1">
    <property type="nucleotide sequence ID" value="NZ_JAWPEO010000015.1"/>
</dbReference>
<keyword evidence="2" id="KW-0808">Transferase</keyword>
<evidence type="ECO:0000313" key="2">
    <source>
        <dbReference type="EMBL" id="TYS64320.1"/>
    </source>
</evidence>